<dbReference type="AlphaFoldDB" id="A0A7J9V0X7"/>
<dbReference type="GO" id="GO:0016791">
    <property type="term" value="F:phosphatase activity"/>
    <property type="evidence" value="ECO:0007669"/>
    <property type="project" value="TreeGrafter"/>
</dbReference>
<dbReference type="InterPro" id="IPR006379">
    <property type="entry name" value="HAD-SF_hydro_IIB"/>
</dbReference>
<gene>
    <name evidence="1" type="ORF">GB882_13975</name>
</gene>
<dbReference type="GO" id="GO:0005829">
    <property type="term" value="C:cytosol"/>
    <property type="evidence" value="ECO:0007669"/>
    <property type="project" value="TreeGrafter"/>
</dbReference>
<proteinExistence type="predicted"/>
<dbReference type="Proteomes" id="UP000429644">
    <property type="component" value="Unassembled WGS sequence"/>
</dbReference>
<dbReference type="InterPro" id="IPR023214">
    <property type="entry name" value="HAD_sf"/>
</dbReference>
<comment type="caution">
    <text evidence="1">The sequence shown here is derived from an EMBL/GenBank/DDBJ whole genome shotgun (WGS) entry which is preliminary data.</text>
</comment>
<keyword evidence="1" id="KW-0378">Hydrolase</keyword>
<reference evidence="1 2" key="1">
    <citation type="submission" date="2019-10" db="EMBL/GenBank/DDBJ databases">
        <title>Georgenia wutianyii sp. nov. and Georgenia yuyongxinii sp. nov. isolated from plateau pika (Ochotona curzoniae) in the Qinghai-Tibet plateau of China.</title>
        <authorList>
            <person name="Tian Z."/>
        </authorList>
    </citation>
    <scope>NUCLEOTIDE SEQUENCE [LARGE SCALE GENOMIC DNA]</scope>
    <source>
        <strain evidence="1 2">JCM 15130</strain>
    </source>
</reference>
<dbReference type="SUPFAM" id="SSF56784">
    <property type="entry name" value="HAD-like"/>
    <property type="match status" value="1"/>
</dbReference>
<keyword evidence="2" id="KW-1185">Reference proteome</keyword>
<dbReference type="PANTHER" id="PTHR10000:SF8">
    <property type="entry name" value="HAD SUPERFAMILY HYDROLASE-LIKE, TYPE 3"/>
    <property type="match status" value="1"/>
</dbReference>
<dbReference type="EMBL" id="WHPD01003015">
    <property type="protein sequence ID" value="MPV89780.1"/>
    <property type="molecule type" value="Genomic_DNA"/>
</dbReference>
<sequence>MDLPAELPRELLGVRAIAFDVDGTLAGADHRVSPRALRALAALHEAGIEPIIVTGRIVGAATEILAGAGVDGFAIASNGAVAVDTRLAEPLHTAVMTAADVEAVVAFGLAAAVEPLVFTATDMVVAEGSVAYPYLVGVHPDEVTRMVPLADLPREGVTKAMLFGAAERLDEIDGAVRAAFPRAVRSMDNVFELGPAGADKWVALRAILRRLDVAPEHVAGLGDGENDVPWLGQVGWPVAMANARPPVKAVARLEIGHHGEDAAAAFVEALLRARAAAARGAA</sequence>
<dbReference type="PANTHER" id="PTHR10000">
    <property type="entry name" value="PHOSPHOSERINE PHOSPHATASE"/>
    <property type="match status" value="1"/>
</dbReference>
<dbReference type="GO" id="GO:0000287">
    <property type="term" value="F:magnesium ion binding"/>
    <property type="evidence" value="ECO:0007669"/>
    <property type="project" value="TreeGrafter"/>
</dbReference>
<dbReference type="RefSeq" id="WP_193314553.1">
    <property type="nucleotide sequence ID" value="NZ_BAAAOT010000035.1"/>
</dbReference>
<protein>
    <submittedName>
        <fullName evidence="1">HAD-IIB family hydrolase</fullName>
    </submittedName>
</protein>
<evidence type="ECO:0000313" key="2">
    <source>
        <dbReference type="Proteomes" id="UP000429644"/>
    </source>
</evidence>
<dbReference type="NCBIfam" id="TIGR01484">
    <property type="entry name" value="HAD-SF-IIB"/>
    <property type="match status" value="1"/>
</dbReference>
<evidence type="ECO:0000313" key="1">
    <source>
        <dbReference type="EMBL" id="MPV89780.1"/>
    </source>
</evidence>
<dbReference type="PROSITE" id="PS01229">
    <property type="entry name" value="COF_2"/>
    <property type="match status" value="1"/>
</dbReference>
<dbReference type="Gene3D" id="3.40.50.1000">
    <property type="entry name" value="HAD superfamily/HAD-like"/>
    <property type="match status" value="1"/>
</dbReference>
<name>A0A7J9V0X7_9MICO</name>
<dbReference type="Gene3D" id="3.30.1240.10">
    <property type="match status" value="1"/>
</dbReference>
<dbReference type="Pfam" id="PF08282">
    <property type="entry name" value="Hydrolase_3"/>
    <property type="match status" value="1"/>
</dbReference>
<organism evidence="1 2">
    <name type="scientific">Georgenia ruanii</name>
    <dbReference type="NCBI Taxonomy" id="348442"/>
    <lineage>
        <taxon>Bacteria</taxon>
        <taxon>Bacillati</taxon>
        <taxon>Actinomycetota</taxon>
        <taxon>Actinomycetes</taxon>
        <taxon>Micrococcales</taxon>
        <taxon>Bogoriellaceae</taxon>
        <taxon>Georgenia</taxon>
    </lineage>
</organism>
<accession>A0A7J9V0X7</accession>
<dbReference type="InterPro" id="IPR036412">
    <property type="entry name" value="HAD-like_sf"/>
</dbReference>